<protein>
    <submittedName>
        <fullName evidence="2">MBL fold metallo-hydrolase</fullName>
    </submittedName>
</protein>
<dbReference type="InterPro" id="IPR036866">
    <property type="entry name" value="RibonucZ/Hydroxyglut_hydro"/>
</dbReference>
<dbReference type="KEGG" id="sflv:IC614_03645"/>
<organism evidence="2 3">
    <name type="scientific">Allosphingosinicella flava</name>
    <dbReference type="NCBI Taxonomy" id="2771430"/>
    <lineage>
        <taxon>Bacteria</taxon>
        <taxon>Pseudomonadati</taxon>
        <taxon>Pseudomonadota</taxon>
        <taxon>Alphaproteobacteria</taxon>
        <taxon>Sphingomonadales</taxon>
        <taxon>Sphingomonadaceae</taxon>
        <taxon>Allosphingosinicella</taxon>
    </lineage>
</organism>
<dbReference type="PANTHER" id="PTHR42663">
    <property type="entry name" value="HYDROLASE C777.06C-RELATED-RELATED"/>
    <property type="match status" value="1"/>
</dbReference>
<dbReference type="Proteomes" id="UP000594873">
    <property type="component" value="Chromosome"/>
</dbReference>
<accession>A0A7T2GKU3</accession>
<evidence type="ECO:0000313" key="2">
    <source>
        <dbReference type="EMBL" id="QPQ55699.1"/>
    </source>
</evidence>
<dbReference type="SUPFAM" id="SSF56281">
    <property type="entry name" value="Metallo-hydrolase/oxidoreductase"/>
    <property type="match status" value="1"/>
</dbReference>
<sequence>MKVRILGCGTSSGVPRVGNDWGACDQGNPKNRRSRVSILVESDGNPPILVDTSPDLREQLLAARVNNVAGVIWTHDHADHCHGIDDLRQLFHACGAPVEGYARPDTLAALRHRFAYAFEGKGGYPPVVTANDLPSRLALGGVDVRVVDQPHGEITSAGLRFDLDGKSIAYATDFNILTDDMHNLYEGADLWVVDALRRHPHPTHPHLEQTLRWIEELKVGRAILTHMDQSMDYETLRSDLPANVEPGYDGLEIVL</sequence>
<dbReference type="InterPro" id="IPR001279">
    <property type="entry name" value="Metallo-B-lactamas"/>
</dbReference>
<evidence type="ECO:0000259" key="1">
    <source>
        <dbReference type="SMART" id="SM00849"/>
    </source>
</evidence>
<dbReference type="GO" id="GO:0016787">
    <property type="term" value="F:hydrolase activity"/>
    <property type="evidence" value="ECO:0007669"/>
    <property type="project" value="UniProtKB-KW"/>
</dbReference>
<evidence type="ECO:0000313" key="3">
    <source>
        <dbReference type="Proteomes" id="UP000594873"/>
    </source>
</evidence>
<keyword evidence="3" id="KW-1185">Reference proteome</keyword>
<name>A0A7T2GKU3_9SPHN</name>
<dbReference type="SMART" id="SM00849">
    <property type="entry name" value="Lactamase_B"/>
    <property type="match status" value="1"/>
</dbReference>
<dbReference type="Gene3D" id="3.60.15.10">
    <property type="entry name" value="Ribonuclease Z/Hydroxyacylglutathione hydrolase-like"/>
    <property type="match status" value="1"/>
</dbReference>
<dbReference type="RefSeq" id="WP_200972410.1">
    <property type="nucleotide sequence ID" value="NZ_CP065592.1"/>
</dbReference>
<dbReference type="CDD" id="cd16279">
    <property type="entry name" value="metallo-hydrolase-like_MBL-fold"/>
    <property type="match status" value="1"/>
</dbReference>
<gene>
    <name evidence="2" type="ORF">IC614_03645</name>
</gene>
<proteinExistence type="predicted"/>
<dbReference type="Pfam" id="PF12706">
    <property type="entry name" value="Lactamase_B_2"/>
    <property type="match status" value="1"/>
</dbReference>
<dbReference type="PANTHER" id="PTHR42663:SF6">
    <property type="entry name" value="HYDROLASE C777.06C-RELATED"/>
    <property type="match status" value="1"/>
</dbReference>
<reference evidence="2 3" key="1">
    <citation type="submission" date="2020-11" db="EMBL/GenBank/DDBJ databases">
        <title>Genome seq and assembly of Sphingosinicella sp.</title>
        <authorList>
            <person name="Chhetri G."/>
        </authorList>
    </citation>
    <scope>NUCLEOTIDE SEQUENCE [LARGE SCALE GENOMIC DNA]</scope>
    <source>
        <strain evidence="2 3">UDD2</strain>
    </source>
</reference>
<dbReference type="EMBL" id="CP065592">
    <property type="protein sequence ID" value="QPQ55699.1"/>
    <property type="molecule type" value="Genomic_DNA"/>
</dbReference>
<feature type="domain" description="Metallo-beta-lactamase" evidence="1">
    <location>
        <begin position="34"/>
        <end position="226"/>
    </location>
</feature>
<dbReference type="AlphaFoldDB" id="A0A7T2GKU3"/>
<keyword evidence="2" id="KW-0378">Hydrolase</keyword>